<evidence type="ECO:0000313" key="2">
    <source>
        <dbReference type="Proteomes" id="UP000182938"/>
    </source>
</evidence>
<proteinExistence type="predicted"/>
<accession>A0A1L3MI41</accession>
<sequence length="127" mass="14023">MGLYVKYNVGVAGLIAVADIAFPELMEVDGLVFIKARYAGFSQKTLDDWRERLGDDGAALARVVNNFVVWDELDVDGDGDDISDVMAAEFIAECWRARAAADFPDRNIVVEVVDQYGPTVVMYEPNV</sequence>
<dbReference type="EMBL" id="CP013290">
    <property type="protein sequence ID" value="APH01969.1"/>
    <property type="molecule type" value="Genomic_DNA"/>
</dbReference>
<dbReference type="AlphaFoldDB" id="A0A1L3MI41"/>
<dbReference type="KEGG" id="jte:ASJ30_10895"/>
<reference evidence="1 2" key="1">
    <citation type="submission" date="2015-11" db="EMBL/GenBank/DDBJ databases">
        <authorList>
            <person name="Zhang Y."/>
            <person name="Guo Z."/>
        </authorList>
    </citation>
    <scope>NUCLEOTIDE SEQUENCE [LARGE SCALE GENOMIC DNA]</scope>
    <source>
        <strain evidence="1 2">YFY001</strain>
    </source>
</reference>
<keyword evidence="2" id="KW-1185">Reference proteome</keyword>
<dbReference type="Proteomes" id="UP000182938">
    <property type="component" value="Chromosome"/>
</dbReference>
<protein>
    <submittedName>
        <fullName evidence="1">Uncharacterized protein</fullName>
    </submittedName>
</protein>
<evidence type="ECO:0000313" key="1">
    <source>
        <dbReference type="EMBL" id="APH01969.1"/>
    </source>
</evidence>
<organism evidence="1 2">
    <name type="scientific">Janibacter indicus</name>
    <dbReference type="NCBI Taxonomy" id="857417"/>
    <lineage>
        <taxon>Bacteria</taxon>
        <taxon>Bacillati</taxon>
        <taxon>Actinomycetota</taxon>
        <taxon>Actinomycetes</taxon>
        <taxon>Micrococcales</taxon>
        <taxon>Intrasporangiaceae</taxon>
        <taxon>Janibacter</taxon>
    </lineage>
</organism>
<name>A0A1L3MI41_9MICO</name>
<gene>
    <name evidence="1" type="ORF">ASJ30_10895</name>
</gene>